<feature type="domain" description="Laminin N-terminal" evidence="13">
    <location>
        <begin position="450"/>
        <end position="697"/>
    </location>
</feature>
<feature type="domain" description="Laminin EGF-like" evidence="12">
    <location>
        <begin position="1015"/>
        <end position="1059"/>
    </location>
</feature>
<keyword evidence="8" id="KW-0325">Glycoprotein</keyword>
<evidence type="ECO:0000256" key="4">
    <source>
        <dbReference type="ARBA" id="ARBA00022729"/>
    </source>
</evidence>
<dbReference type="GO" id="GO:0071711">
    <property type="term" value="P:basement membrane organization"/>
    <property type="evidence" value="ECO:0007669"/>
    <property type="project" value="UniProtKB-ARBA"/>
</dbReference>
<dbReference type="GO" id="GO:0005604">
    <property type="term" value="C:basement membrane"/>
    <property type="evidence" value="ECO:0007669"/>
    <property type="project" value="UniProtKB-SubCell"/>
</dbReference>
<feature type="disulfide bond" evidence="10">
    <location>
        <begin position="939"/>
        <end position="948"/>
    </location>
</feature>
<evidence type="ECO:0000256" key="3">
    <source>
        <dbReference type="ARBA" id="ARBA00022530"/>
    </source>
</evidence>
<feature type="domain" description="Laminin EGF-like" evidence="12">
    <location>
        <begin position="1160"/>
        <end position="1212"/>
    </location>
</feature>
<evidence type="ECO:0000256" key="11">
    <source>
        <dbReference type="SAM" id="MobiDB-lite"/>
    </source>
</evidence>
<keyword evidence="6" id="KW-0084">Basement membrane</keyword>
<dbReference type="FunFam" id="2.10.25.10:FF:000034">
    <property type="entry name" value="Laminin subunit alpha 3"/>
    <property type="match status" value="1"/>
</dbReference>
<dbReference type="GO" id="GO:0009888">
    <property type="term" value="P:tissue development"/>
    <property type="evidence" value="ECO:0007669"/>
    <property type="project" value="TreeGrafter"/>
</dbReference>
<dbReference type="SMART" id="SM00180">
    <property type="entry name" value="EGF_Lam"/>
    <property type="match status" value="11"/>
</dbReference>
<feature type="disulfide bond" evidence="10">
    <location>
        <begin position="966"/>
        <end position="983"/>
    </location>
</feature>
<dbReference type="GO" id="GO:0061564">
    <property type="term" value="P:axon development"/>
    <property type="evidence" value="ECO:0007669"/>
    <property type="project" value="UniProtKB-ARBA"/>
</dbReference>
<gene>
    <name evidence="14" type="ORF">PYW07_000056</name>
</gene>
<keyword evidence="15" id="KW-1185">Reference proteome</keyword>
<feature type="compositionally biased region" description="Acidic residues" evidence="11">
    <location>
        <begin position="133"/>
        <end position="144"/>
    </location>
</feature>
<feature type="domain" description="Laminin EGF-like" evidence="12">
    <location>
        <begin position="828"/>
        <end position="872"/>
    </location>
</feature>
<dbReference type="FunFam" id="2.10.25.10:FF:000188">
    <property type="entry name" value="Laminin subunit gamma 2"/>
    <property type="match status" value="1"/>
</dbReference>
<dbReference type="GO" id="GO:0009887">
    <property type="term" value="P:animal organ morphogenesis"/>
    <property type="evidence" value="ECO:0007669"/>
    <property type="project" value="TreeGrafter"/>
</dbReference>
<keyword evidence="7 10" id="KW-1015">Disulfide bond</keyword>
<evidence type="ECO:0000256" key="1">
    <source>
        <dbReference type="ARBA" id="ARBA00004302"/>
    </source>
</evidence>
<feature type="disulfide bond" evidence="10">
    <location>
        <begin position="985"/>
        <end position="994"/>
    </location>
</feature>
<evidence type="ECO:0000256" key="6">
    <source>
        <dbReference type="ARBA" id="ARBA00022869"/>
    </source>
</evidence>
<evidence type="ECO:0008006" key="16">
    <source>
        <dbReference type="Google" id="ProtNLM"/>
    </source>
</evidence>
<dbReference type="FunFam" id="2.10.25.10:FF:000090">
    <property type="entry name" value="laminin subunit alpha"/>
    <property type="match status" value="1"/>
</dbReference>
<dbReference type="Pfam" id="PF00055">
    <property type="entry name" value="Laminin_N"/>
    <property type="match status" value="1"/>
</dbReference>
<sequence length="1342" mass="151879">MPLEEPDVREASTESSGNIYRYEPYRGHRTLWRPTATNKQASLKQQVPLAARTRARIMKQQYRPLVGDKYKHSSTIQSYWHHFDDDEGPWPKVVLLLSSTQRTTTPRKQNKKTFATYFPNFNHRYSTTQNTYSEDENDNDEGDNVTETFKSKDFDTNSISPNSDSFSDNVLYLRAEDDTEQEKAKYLEIRGQTNANTITTKNISNIERKTNENETEAKVMTEMGLKNREQLKCEEKVIEKRSQAKKIIKKVFINKKKKKQKQKMRLKQLKPPPNKFIETNVSSNEPHCYQCGLEVPRIPRGPTCHQVFTGNDRYFYFLKPNFRVTCKHTYKGGCFRRFLDIGNTYDERGCRMMPPMLGKSFASRRLAVLEKSMHSIRQGCITSPHASLTPFSRAISLFTRYHVCINGSTKKERYPCARRRHSGPGRRARNMAGARALIPLLILVYTALVHTEVLTPRYFNLASKKKITATATCGDEGPELYCKLVGANADHDEHVIQGQVCDICDATNEAKKHPPEYAVDSSETWWQSPPLSRGMKYNEVNLTIDLGQEFHVAYVFVKMGNSPRPGLWMLEKSTDYGKTFKPWQYFSDSPQDCERYFGKESLQPISRDDSVICSTEYSKIVPLEGGEIPISLLNYRPSANTYFNSSVLQEWTRATNVRLRLLRTKNLLGHLMSVARQDPTVTRRYFYSIKDISIGGRCMCNGHADTCEPSDPATNTNILECVCQHHTCGQQCSYCCKGYEQKKWRISQHWDRFSCEPCNCHNHSTECEYDPEIDRQRLSIDIHGRYEGGGVCKNCQHNTQGINCNKCVPTFYRPYGKSWSEIDVCQPCNCDLHYSTGNCEEETGRCECRVEFNPPNCDSCAYGYFDYPDCKPCTCNLNGTDGQQCTPVDGLCPCKYNYAGKSCEVCADGYYSPECKNCECNTVGSVSPVCDKDSGNCTCKSKYSGRTCDQCEAGYYNYPTCKHCNCDVSGTQPSICDDVTGACICKTGFGGPRCDQCLNGYYMEVRGRERLCVPCNCDSTGSTSTSCSADGKCNCLANFGGKQCNQCSPGYYKYPECLPCNCDVSGSIGSTCDDNGQCHCKPNFDGTKCDKCKEQYYNYPACEECNCDPRGVIASFAGCGSVPAGELCQCKDRVQGRICNDCKPLFWNLQEYNPYGCEDCNCHLPGTLGGLGACNTRSGQCVCKMNTGDRQCNQCQDGFYKLDSNNVFGCTECDCDIGGSIDNNCDKQTGQCRCHSRVEGRRCDRPIRAHYFPTLHQFQVEIEEGYTQSGPVRYRNSEDVFPGYSWKGYVVFSMLQNEVTNRVMIPKSSLYRMVLKYANPLQDVVFASIVITPDSVVDIQQK</sequence>
<evidence type="ECO:0000256" key="9">
    <source>
        <dbReference type="ARBA" id="ARBA00023292"/>
    </source>
</evidence>
<dbReference type="Proteomes" id="UP001231518">
    <property type="component" value="Chromosome 1"/>
</dbReference>
<feature type="region of interest" description="Disordered" evidence="11">
    <location>
        <begin position="125"/>
        <end position="160"/>
    </location>
</feature>
<accession>A0AAD7Z3F5</accession>
<feature type="disulfide bond" evidence="10">
    <location>
        <begin position="920"/>
        <end position="937"/>
    </location>
</feature>
<evidence type="ECO:0000313" key="14">
    <source>
        <dbReference type="EMBL" id="KAJ8736785.1"/>
    </source>
</evidence>
<dbReference type="PANTHER" id="PTHR10574">
    <property type="entry name" value="NETRIN/LAMININ-RELATED"/>
    <property type="match status" value="1"/>
</dbReference>
<dbReference type="Gene3D" id="2.10.25.10">
    <property type="entry name" value="Laminin"/>
    <property type="match status" value="10"/>
</dbReference>
<dbReference type="InterPro" id="IPR008211">
    <property type="entry name" value="Laminin_N"/>
</dbReference>
<comment type="caution">
    <text evidence="10">Lacks conserved residue(s) required for the propagation of feature annotation.</text>
</comment>
<evidence type="ECO:0000256" key="8">
    <source>
        <dbReference type="ARBA" id="ARBA00023180"/>
    </source>
</evidence>
<dbReference type="GO" id="GO:0007155">
    <property type="term" value="P:cell adhesion"/>
    <property type="evidence" value="ECO:0007669"/>
    <property type="project" value="UniProtKB-ARBA"/>
</dbReference>
<dbReference type="PROSITE" id="PS51117">
    <property type="entry name" value="LAMININ_NTER"/>
    <property type="match status" value="1"/>
</dbReference>
<comment type="caution">
    <text evidence="14">The sequence shown here is derived from an EMBL/GenBank/DDBJ whole genome shotgun (WGS) entry which is preliminary data.</text>
</comment>
<keyword evidence="3" id="KW-0272">Extracellular matrix</keyword>
<dbReference type="InterPro" id="IPR050440">
    <property type="entry name" value="Laminin/Netrin_ECM"/>
</dbReference>
<evidence type="ECO:0000256" key="5">
    <source>
        <dbReference type="ARBA" id="ARBA00022737"/>
    </source>
</evidence>
<keyword evidence="4" id="KW-0732">Signal</keyword>
<dbReference type="GO" id="GO:0006950">
    <property type="term" value="P:response to stress"/>
    <property type="evidence" value="ECO:0007669"/>
    <property type="project" value="UniProtKB-ARBA"/>
</dbReference>
<dbReference type="FunFam" id="2.10.25.10:FF:000011">
    <property type="entry name" value="Cadherin EGF LAG seven-pass G-type receptor"/>
    <property type="match status" value="1"/>
</dbReference>
<dbReference type="FunFam" id="2.10.25.10:FF:000069">
    <property type="entry name" value="Laminin subunit alpha 1"/>
    <property type="match status" value="1"/>
</dbReference>
<feature type="disulfide bond" evidence="10">
    <location>
        <begin position="1035"/>
        <end position="1044"/>
    </location>
</feature>
<dbReference type="CDD" id="cd00055">
    <property type="entry name" value="EGF_Lam"/>
    <property type="match status" value="9"/>
</dbReference>
<dbReference type="Gene3D" id="2.60.120.260">
    <property type="entry name" value="Galactose-binding domain-like"/>
    <property type="match status" value="1"/>
</dbReference>
<feature type="disulfide bond" evidence="10">
    <location>
        <begin position="1015"/>
        <end position="1027"/>
    </location>
</feature>
<feature type="disulfide bond" evidence="10">
    <location>
        <begin position="964"/>
        <end position="976"/>
    </location>
</feature>
<dbReference type="FunFam" id="2.10.25.10:FF:000388">
    <property type="entry name" value="Laminin subunit alpha"/>
    <property type="match status" value="1"/>
</dbReference>
<evidence type="ECO:0000256" key="2">
    <source>
        <dbReference type="ARBA" id="ARBA00022525"/>
    </source>
</evidence>
<dbReference type="Pfam" id="PF00053">
    <property type="entry name" value="EGF_laminin"/>
    <property type="match status" value="10"/>
</dbReference>
<dbReference type="FunFam" id="2.10.25.10:FF:000082">
    <property type="entry name" value="Laminin subunit alpha 1"/>
    <property type="match status" value="1"/>
</dbReference>
<evidence type="ECO:0000259" key="12">
    <source>
        <dbReference type="PROSITE" id="PS50027"/>
    </source>
</evidence>
<feature type="domain" description="Laminin EGF-like" evidence="12">
    <location>
        <begin position="1060"/>
        <end position="1104"/>
    </location>
</feature>
<feature type="domain" description="Laminin EGF-like" evidence="12">
    <location>
        <begin position="918"/>
        <end position="963"/>
    </location>
</feature>
<feature type="disulfide bond" evidence="10">
    <location>
        <begin position="1080"/>
        <end position="1089"/>
    </location>
</feature>
<name>A0AAD7Z3F5_MYTSE</name>
<dbReference type="EMBL" id="JARGEI010000001">
    <property type="protein sequence ID" value="KAJ8736785.1"/>
    <property type="molecule type" value="Genomic_DNA"/>
</dbReference>
<evidence type="ECO:0000313" key="15">
    <source>
        <dbReference type="Proteomes" id="UP001231518"/>
    </source>
</evidence>
<dbReference type="GO" id="GO:0030054">
    <property type="term" value="C:cell junction"/>
    <property type="evidence" value="ECO:0007669"/>
    <property type="project" value="UniProtKB-ARBA"/>
</dbReference>
<feature type="disulfide bond" evidence="10">
    <location>
        <begin position="1060"/>
        <end position="1072"/>
    </location>
</feature>
<evidence type="ECO:0000259" key="13">
    <source>
        <dbReference type="PROSITE" id="PS51117"/>
    </source>
</evidence>
<dbReference type="FunFam" id="2.60.120.260:FF:000092">
    <property type="entry name" value="Laminin subunit alpha-3"/>
    <property type="match status" value="1"/>
</dbReference>
<comment type="subcellular location">
    <subcellularLocation>
        <location evidence="1">Secreted</location>
        <location evidence="1">Extracellular space</location>
        <location evidence="1">Extracellular matrix</location>
        <location evidence="1">Basement membrane</location>
    </subcellularLocation>
</comment>
<feature type="disulfide bond" evidence="10">
    <location>
        <begin position="918"/>
        <end position="930"/>
    </location>
</feature>
<dbReference type="InterPro" id="IPR002049">
    <property type="entry name" value="LE_dom"/>
</dbReference>
<feature type="disulfide bond" evidence="10">
    <location>
        <begin position="848"/>
        <end position="857"/>
    </location>
</feature>
<feature type="disulfide bond" evidence="10">
    <location>
        <begin position="1183"/>
        <end position="1192"/>
    </location>
</feature>
<evidence type="ECO:0000256" key="10">
    <source>
        <dbReference type="PROSITE-ProRule" id="PRU00460"/>
    </source>
</evidence>
<feature type="domain" description="Laminin EGF-like" evidence="12">
    <location>
        <begin position="964"/>
        <end position="1014"/>
    </location>
</feature>
<reference evidence="14" key="1">
    <citation type="submission" date="2023-03" db="EMBL/GenBank/DDBJ databases">
        <title>Chromosome-level genomes of two armyworms, Mythimna separata and Mythimna loreyi, provide insights into the biosynthesis and reception of sex pheromones.</title>
        <authorList>
            <person name="Zhao H."/>
        </authorList>
    </citation>
    <scope>NUCLEOTIDE SEQUENCE</scope>
    <source>
        <strain evidence="14">BeijingLab</strain>
        <tissue evidence="14">Pupa</tissue>
    </source>
</reference>
<proteinExistence type="predicted"/>
<keyword evidence="5" id="KW-0677">Repeat</keyword>
<keyword evidence="9 10" id="KW-0424">Laminin EGF-like domain</keyword>
<evidence type="ECO:0000256" key="7">
    <source>
        <dbReference type="ARBA" id="ARBA00023157"/>
    </source>
</evidence>
<dbReference type="PROSITE" id="PS01248">
    <property type="entry name" value="EGF_LAM_1"/>
    <property type="match status" value="2"/>
</dbReference>
<keyword evidence="2" id="KW-0964">Secreted</keyword>
<dbReference type="SMART" id="SM00136">
    <property type="entry name" value="LamNT"/>
    <property type="match status" value="1"/>
</dbReference>
<dbReference type="PRINTS" id="PR00011">
    <property type="entry name" value="EGFLAMININ"/>
</dbReference>
<dbReference type="PROSITE" id="PS50027">
    <property type="entry name" value="EGF_LAM_2"/>
    <property type="match status" value="6"/>
</dbReference>
<dbReference type="PANTHER" id="PTHR10574:SF406">
    <property type="entry name" value="LAMININ SUBUNIT ALPHA 5"/>
    <property type="match status" value="1"/>
</dbReference>
<organism evidence="14 15">
    <name type="scientific">Mythimna separata</name>
    <name type="common">Oriental armyworm</name>
    <name type="synonym">Pseudaletia separata</name>
    <dbReference type="NCBI Taxonomy" id="271217"/>
    <lineage>
        <taxon>Eukaryota</taxon>
        <taxon>Metazoa</taxon>
        <taxon>Ecdysozoa</taxon>
        <taxon>Arthropoda</taxon>
        <taxon>Hexapoda</taxon>
        <taxon>Insecta</taxon>
        <taxon>Pterygota</taxon>
        <taxon>Neoptera</taxon>
        <taxon>Endopterygota</taxon>
        <taxon>Lepidoptera</taxon>
        <taxon>Glossata</taxon>
        <taxon>Ditrysia</taxon>
        <taxon>Noctuoidea</taxon>
        <taxon>Noctuidae</taxon>
        <taxon>Noctuinae</taxon>
        <taxon>Hadenini</taxon>
        <taxon>Mythimna</taxon>
    </lineage>
</organism>
<dbReference type="SUPFAM" id="SSF57196">
    <property type="entry name" value="EGF/Laminin"/>
    <property type="match status" value="11"/>
</dbReference>
<protein>
    <recommendedName>
        <fullName evidence="16">Laminin subunit alpha</fullName>
    </recommendedName>
</protein>